<dbReference type="GO" id="GO:0005975">
    <property type="term" value="P:carbohydrate metabolic process"/>
    <property type="evidence" value="ECO:0007669"/>
    <property type="project" value="InterPro"/>
</dbReference>
<dbReference type="eggNOG" id="COG0296">
    <property type="taxonomic scope" value="Bacteria"/>
</dbReference>
<dbReference type="GO" id="GO:0003824">
    <property type="term" value="F:catalytic activity"/>
    <property type="evidence" value="ECO:0007669"/>
    <property type="project" value="InterPro"/>
</dbReference>
<protein>
    <recommendedName>
        <fullName evidence="1">Alpha-amylase/branching enzyme C-terminal all beta domain-containing protein</fullName>
    </recommendedName>
</protein>
<evidence type="ECO:0000313" key="3">
    <source>
        <dbReference type="Proteomes" id="UP000017175"/>
    </source>
</evidence>
<proteinExistence type="predicted"/>
<gene>
    <name evidence="2" type="ORF">B723_22635</name>
</gene>
<dbReference type="InterPro" id="IPR013780">
    <property type="entry name" value="Glyco_hydro_b"/>
</dbReference>
<feature type="domain" description="Alpha-amylase/branching enzyme C-terminal all beta" evidence="1">
    <location>
        <begin position="2"/>
        <end position="84"/>
    </location>
</feature>
<organism evidence="2 3">
    <name type="scientific">Pseudomonas fluorescens NCIMB 11764</name>
    <dbReference type="NCBI Taxonomy" id="1221522"/>
    <lineage>
        <taxon>Bacteria</taxon>
        <taxon>Pseudomonadati</taxon>
        <taxon>Pseudomonadota</taxon>
        <taxon>Gammaproteobacteria</taxon>
        <taxon>Pseudomonadales</taxon>
        <taxon>Pseudomonadaceae</taxon>
        <taxon>Pseudomonas</taxon>
    </lineage>
</organism>
<name>A0A0K1QU81_PSEFL</name>
<dbReference type="Pfam" id="PF02806">
    <property type="entry name" value="Alpha-amylase_C"/>
    <property type="match status" value="1"/>
</dbReference>
<accession>A0A0K1QU81</accession>
<dbReference type="EMBL" id="CP010945">
    <property type="protein sequence ID" value="AKV09030.1"/>
    <property type="molecule type" value="Genomic_DNA"/>
</dbReference>
<sequence>MRWSKDGRPVLVVANFTPVPRESYRIGVPIAGRWTEVINSDAAMYAGSNYGNSGGAFTEEEASHGQALSLVLNLPPLAVLMLRPEIT</sequence>
<dbReference type="AlphaFoldDB" id="A0A0K1QU81"/>
<dbReference type="FunFam" id="2.60.40.1180:FF:000002">
    <property type="entry name" value="1,4-alpha-glucan branching enzyme GlgB"/>
    <property type="match status" value="1"/>
</dbReference>
<dbReference type="GO" id="GO:0043169">
    <property type="term" value="F:cation binding"/>
    <property type="evidence" value="ECO:0007669"/>
    <property type="project" value="InterPro"/>
</dbReference>
<dbReference type="InterPro" id="IPR006048">
    <property type="entry name" value="A-amylase/branching_C"/>
</dbReference>
<reference evidence="2 3" key="1">
    <citation type="journal article" date="2012" name="J. Bacteriol.">
        <title>Draft genome sequence of the cyanide-utilizing bacterium Pseudomonas fluorescens strain NCIMB 11764.</title>
        <authorList>
            <person name="Vilo C.A."/>
            <person name="Benedik M.J."/>
            <person name="Kunz D.A."/>
            <person name="Dong Q."/>
        </authorList>
    </citation>
    <scope>NUCLEOTIDE SEQUENCE [LARGE SCALE GENOMIC DNA]</scope>
    <source>
        <strain evidence="2 3">NCIMB 11764</strain>
    </source>
</reference>
<dbReference type="Gene3D" id="2.60.40.1180">
    <property type="entry name" value="Golgi alpha-mannosidase II"/>
    <property type="match status" value="1"/>
</dbReference>
<dbReference type="Proteomes" id="UP000017175">
    <property type="component" value="Chromosome"/>
</dbReference>
<dbReference type="SUPFAM" id="SSF51011">
    <property type="entry name" value="Glycosyl hydrolase domain"/>
    <property type="match status" value="1"/>
</dbReference>
<evidence type="ECO:0000313" key="2">
    <source>
        <dbReference type="EMBL" id="AKV09030.1"/>
    </source>
</evidence>
<evidence type="ECO:0000259" key="1">
    <source>
        <dbReference type="Pfam" id="PF02806"/>
    </source>
</evidence>